<dbReference type="SUPFAM" id="SSF160544">
    <property type="entry name" value="EscU C-terminal domain-like"/>
    <property type="match status" value="1"/>
</dbReference>
<gene>
    <name evidence="4" type="ORF">RN20_13930</name>
</gene>
<proteinExistence type="inferred from homology"/>
<dbReference type="GO" id="GO:0005886">
    <property type="term" value="C:plasma membrane"/>
    <property type="evidence" value="ECO:0007669"/>
    <property type="project" value="TreeGrafter"/>
</dbReference>
<keyword evidence="3" id="KW-0472">Membrane</keyword>
<dbReference type="PRINTS" id="PR00950">
    <property type="entry name" value="TYPE3IMSPROT"/>
</dbReference>
<feature type="transmembrane region" description="Helical" evidence="3">
    <location>
        <begin position="75"/>
        <end position="101"/>
    </location>
</feature>
<accession>A0AB34QGF3</accession>
<sequence length="359" mass="39803">MSEKTEKPTEKKRTDSEKKGQSLKAADIGTMLLLIVGGGTIPFVFDLDRIAGLFKWFGSAAQAKDLPAPFAYVNALGWMMMEGIAAFTAICAVATMVPALIQSRFTLAFDAIRFNFDALNPANGVKKLFNIRVVKDLVKTLLYIVITVAGAAIFTRNNYRELFMTTRMPESALCFELGHLSRCLGLYLIAMAVPVLVLDCLTEHFLYIRGLKMAKHEVKQEIKQSQGNPEVKSKQRQLSREGLSEKVKENVKGSTFILANPTHVAVGIYADLRIAPLPMVSVREVDARARQVIDYAVKCGVPVLRDIPLARGIFARTQRYQFVSPDDLEPIIRILVWLRQVEEAGAPQADAVEDDPSSL</sequence>
<protein>
    <recommendedName>
        <fullName evidence="6">Secretion apparatus protein BsaZ</fullName>
    </recommendedName>
</protein>
<feature type="region of interest" description="Disordered" evidence="2">
    <location>
        <begin position="222"/>
        <end position="241"/>
    </location>
</feature>
<reference evidence="5" key="1">
    <citation type="submission" date="2015-04" db="EMBL/GenBank/DDBJ databases">
        <title>Genome sequencing of pathogens of bean.</title>
        <authorList>
            <person name="Harrison J.W."/>
            <person name="Aritua V."/>
            <person name="Sapp M."/>
            <person name="Smith J."/>
            <person name="Studholme D.J."/>
        </authorList>
    </citation>
    <scope>NUCLEOTIDE SEQUENCE [LARGE SCALE GENOMIC DNA]</scope>
    <source>
        <strain evidence="5">NCPPB 1138</strain>
    </source>
</reference>
<evidence type="ECO:0008006" key="6">
    <source>
        <dbReference type="Google" id="ProtNLM"/>
    </source>
</evidence>
<dbReference type="EMBL" id="JWTI02000045">
    <property type="protein sequence ID" value="KHS36383.1"/>
    <property type="molecule type" value="Genomic_DNA"/>
</dbReference>
<comment type="caution">
    <text evidence="4">The sequence shown here is derived from an EMBL/GenBank/DDBJ whole genome shotgun (WGS) entry which is preliminary data.</text>
</comment>
<dbReference type="RefSeq" id="WP_039588060.1">
    <property type="nucleotide sequence ID" value="NZ_JAUALH020000034.1"/>
</dbReference>
<evidence type="ECO:0000256" key="2">
    <source>
        <dbReference type="SAM" id="MobiDB-lite"/>
    </source>
</evidence>
<dbReference type="GO" id="GO:0009306">
    <property type="term" value="P:protein secretion"/>
    <property type="evidence" value="ECO:0007669"/>
    <property type="project" value="InterPro"/>
</dbReference>
<dbReference type="InterPro" id="IPR006135">
    <property type="entry name" value="T3SS_substrate_exporter"/>
</dbReference>
<dbReference type="Pfam" id="PF01312">
    <property type="entry name" value="Bac_export_2"/>
    <property type="match status" value="1"/>
</dbReference>
<name>A0AB34QGF3_XANCH</name>
<evidence type="ECO:0000256" key="3">
    <source>
        <dbReference type="SAM" id="Phobius"/>
    </source>
</evidence>
<evidence type="ECO:0000313" key="4">
    <source>
        <dbReference type="EMBL" id="KHS36383.1"/>
    </source>
</evidence>
<feature type="transmembrane region" description="Helical" evidence="3">
    <location>
        <begin position="137"/>
        <end position="155"/>
    </location>
</feature>
<dbReference type="Gene3D" id="3.40.1690.10">
    <property type="entry name" value="secretion proteins EscU"/>
    <property type="match status" value="1"/>
</dbReference>
<dbReference type="InterPro" id="IPR029025">
    <property type="entry name" value="T3SS_substrate_exporter_C"/>
</dbReference>
<feature type="transmembrane region" description="Helical" evidence="3">
    <location>
        <begin position="21"/>
        <end position="45"/>
    </location>
</feature>
<dbReference type="AlphaFoldDB" id="A0AB34QGF3"/>
<feature type="transmembrane region" description="Helical" evidence="3">
    <location>
        <begin position="185"/>
        <end position="207"/>
    </location>
</feature>
<dbReference type="PANTHER" id="PTHR30531:SF14">
    <property type="entry name" value="SURFACE PRESENTATION OF ANTIGENS PROTEIN SPAS"/>
    <property type="match status" value="1"/>
</dbReference>
<evidence type="ECO:0000313" key="5">
    <source>
        <dbReference type="Proteomes" id="UP000031180"/>
    </source>
</evidence>
<dbReference type="PANTHER" id="PTHR30531">
    <property type="entry name" value="FLAGELLAR BIOSYNTHETIC PROTEIN FLHB"/>
    <property type="match status" value="1"/>
</dbReference>
<organism evidence="4 5">
    <name type="scientific">Xanthomonas campestris pv. phaseoli</name>
    <dbReference type="NCBI Taxonomy" id="317013"/>
    <lineage>
        <taxon>Bacteria</taxon>
        <taxon>Pseudomonadati</taxon>
        <taxon>Pseudomonadota</taxon>
        <taxon>Gammaproteobacteria</taxon>
        <taxon>Lysobacterales</taxon>
        <taxon>Lysobacteraceae</taxon>
        <taxon>Xanthomonas</taxon>
    </lineage>
</organism>
<feature type="region of interest" description="Disordered" evidence="2">
    <location>
        <begin position="1"/>
        <end position="20"/>
    </location>
</feature>
<keyword evidence="3" id="KW-1133">Transmembrane helix</keyword>
<dbReference type="Proteomes" id="UP000031180">
    <property type="component" value="Unassembled WGS sequence"/>
</dbReference>
<evidence type="ECO:0000256" key="1">
    <source>
        <dbReference type="ARBA" id="ARBA00010690"/>
    </source>
</evidence>
<dbReference type="Gene3D" id="6.10.250.2080">
    <property type="match status" value="1"/>
</dbReference>
<keyword evidence="3" id="KW-0812">Transmembrane</keyword>
<comment type="similarity">
    <text evidence="1">Belongs to the type III secretion exporter family.</text>
</comment>